<dbReference type="EMBL" id="JPWI01000002">
    <property type="protein sequence ID" value="RCK47745.1"/>
    <property type="molecule type" value="Genomic_DNA"/>
</dbReference>
<name>A0A367X242_9PROT</name>
<accession>A0A367X242</accession>
<proteinExistence type="predicted"/>
<gene>
    <name evidence="1" type="ORF">TH30_04615</name>
</gene>
<organism evidence="1 2">
    <name type="scientific">Thalassospira profundimaris</name>
    <dbReference type="NCBI Taxonomy" id="502049"/>
    <lineage>
        <taxon>Bacteria</taxon>
        <taxon>Pseudomonadati</taxon>
        <taxon>Pseudomonadota</taxon>
        <taxon>Alphaproteobacteria</taxon>
        <taxon>Rhodospirillales</taxon>
        <taxon>Thalassospiraceae</taxon>
        <taxon>Thalassospira</taxon>
    </lineage>
</organism>
<dbReference type="RefSeq" id="WP_063089312.1">
    <property type="nucleotide sequence ID" value="NZ_JPWI01000002.1"/>
</dbReference>
<evidence type="ECO:0000313" key="2">
    <source>
        <dbReference type="Proteomes" id="UP000252255"/>
    </source>
</evidence>
<dbReference type="Proteomes" id="UP000252255">
    <property type="component" value="Unassembled WGS sequence"/>
</dbReference>
<comment type="caution">
    <text evidence="1">The sequence shown here is derived from an EMBL/GenBank/DDBJ whole genome shotgun (WGS) entry which is preliminary data.</text>
</comment>
<dbReference type="AlphaFoldDB" id="A0A367X242"/>
<protein>
    <submittedName>
        <fullName evidence="1">Uncharacterized protein</fullName>
    </submittedName>
</protein>
<evidence type="ECO:0000313" key="1">
    <source>
        <dbReference type="EMBL" id="RCK47745.1"/>
    </source>
</evidence>
<reference evidence="1 2" key="1">
    <citation type="submission" date="2014-07" db="EMBL/GenBank/DDBJ databases">
        <title>Draft genome sequence of Thalassospira profundimaris PR54-5.</title>
        <authorList>
            <person name="Lai Q."/>
            <person name="Shao Z."/>
        </authorList>
    </citation>
    <scope>NUCLEOTIDE SEQUENCE [LARGE SCALE GENOMIC DNA]</scope>
    <source>
        <strain evidence="1 2">PR54-5</strain>
    </source>
</reference>
<sequence>MTQPENIKGANARLNETEYLKLASSVVVAASVGGPVPVDPDVADAMGAFDEEALSLDDALDSHLDGEDPTAFEEILGNG</sequence>